<accession>E3EKD4</accession>
<gene>
    <name evidence="2" type="ORF">PPSC2_27760</name>
</gene>
<dbReference type="Proteomes" id="UP000006868">
    <property type="component" value="Plasmid pSC2"/>
</dbReference>
<feature type="transmembrane region" description="Helical" evidence="1">
    <location>
        <begin position="255"/>
        <end position="275"/>
    </location>
</feature>
<dbReference type="KEGG" id="ppm:PPSC2_27760"/>
<organism evidence="2 3">
    <name type="scientific">Paenibacillus polymyxa (strain SC2)</name>
    <name type="common">Bacillus polymyxa</name>
    <dbReference type="NCBI Taxonomy" id="886882"/>
    <lineage>
        <taxon>Bacteria</taxon>
        <taxon>Bacillati</taxon>
        <taxon>Bacillota</taxon>
        <taxon>Bacilli</taxon>
        <taxon>Bacillales</taxon>
        <taxon>Paenibacillaceae</taxon>
        <taxon>Paenibacillus</taxon>
    </lineage>
</organism>
<evidence type="ECO:0000256" key="1">
    <source>
        <dbReference type="SAM" id="Phobius"/>
    </source>
</evidence>
<evidence type="ECO:0000313" key="3">
    <source>
        <dbReference type="Proteomes" id="UP000006868"/>
    </source>
</evidence>
<keyword evidence="1" id="KW-0472">Membrane</keyword>
<dbReference type="HOGENOM" id="CLU_882342_0_0_9"/>
<keyword evidence="2" id="KW-0614">Plasmid</keyword>
<name>E3EKD4_PAEPS</name>
<sequence>MGIVQSAIQEAGNHLVNILFILLMGGSLYLLMKGLISQRKITGLFNLSKVVVKEKTNIKRFNPMFYKKLRQNLTLYYTFKSNKNRADLLYFIIIASEWGLFLAFVFSQKFLLAIIFPILIHWFANKILSLMTINIHFYIEKELPLAIKHLIKSMTKMNDLKLVMLETSNTLQEPLRSYFLELSRKMVTENYEKSLMEFAEDLNDTWIYAFTFLLLSYKEQSKKVDVIQNLSNLAEMMENENHLKEKRLTERKATVILNSCLVVFAVSGLILNLIFNKYAVEFFFNTFAGMLLLIVGVSAIMGTFIINLMLSKKTN</sequence>
<evidence type="ECO:0000313" key="2">
    <source>
        <dbReference type="EMBL" id="ADO59461.1"/>
    </source>
</evidence>
<dbReference type="AlphaFoldDB" id="E3EKD4"/>
<dbReference type="EMBL" id="CP002214">
    <property type="protein sequence ID" value="ADO59461.1"/>
    <property type="molecule type" value="Genomic_DNA"/>
</dbReference>
<reference evidence="2 3" key="1">
    <citation type="journal article" date="2011" name="J. Bacteriol.">
        <title>Complete genome sequence of Paenibacillus polymyxa SC2, a strain of plant growth-promoting Rhizobacterium with broad-spectrum antimicrobial activity.</title>
        <authorList>
            <person name="Ma M."/>
            <person name="Wang C."/>
            <person name="Ding Y."/>
            <person name="Li L."/>
            <person name="Shen D."/>
            <person name="Jiang X."/>
            <person name="Guan D."/>
            <person name="Cao F."/>
            <person name="Chen H."/>
            <person name="Feng R."/>
            <person name="Wang X."/>
            <person name="Ge Y."/>
            <person name="Yao L."/>
            <person name="Bing X."/>
            <person name="Yang X."/>
            <person name="Li J."/>
            <person name="Du B."/>
        </authorList>
    </citation>
    <scope>NUCLEOTIDE SEQUENCE [LARGE SCALE GENOMIC DNA]</scope>
    <source>
        <strain evidence="2 3">SC2</strain>
        <plasmid evidence="3">pSC2</plasmid>
    </source>
</reference>
<evidence type="ECO:0008006" key="4">
    <source>
        <dbReference type="Google" id="ProtNLM"/>
    </source>
</evidence>
<protein>
    <recommendedName>
        <fullName evidence="4">Flp pilus assembly protein TadB</fullName>
    </recommendedName>
</protein>
<feature type="transmembrane region" description="Helical" evidence="1">
    <location>
        <begin position="15"/>
        <end position="32"/>
    </location>
</feature>
<dbReference type="PATRIC" id="fig|886882.15.peg.5882"/>
<keyword evidence="1" id="KW-0812">Transmembrane</keyword>
<keyword evidence="1" id="KW-1133">Transmembrane helix</keyword>
<geneLocation type="plasmid" evidence="2 3">
    <name>pSC2</name>
</geneLocation>
<feature type="transmembrane region" description="Helical" evidence="1">
    <location>
        <begin position="112"/>
        <end position="139"/>
    </location>
</feature>
<feature type="transmembrane region" description="Helical" evidence="1">
    <location>
        <begin position="88"/>
        <end position="106"/>
    </location>
</feature>
<proteinExistence type="predicted"/>
<feature type="transmembrane region" description="Helical" evidence="1">
    <location>
        <begin position="287"/>
        <end position="310"/>
    </location>
</feature>